<feature type="transmembrane region" description="Helical" evidence="1">
    <location>
        <begin position="550"/>
        <end position="574"/>
    </location>
</feature>
<keyword evidence="1" id="KW-1133">Transmembrane helix</keyword>
<sequence length="610" mass="68710">MSSRIFLPGSRAFSFVPLYIVFGHSFSTLATAARDYDPYDALLHHVYQQTQGKAWFRPAGERIATGVCIRTETCQFRAFPYDNALASFEAAVRLLNPVVAVKIRNAAAHAAFATIPRRHDDQARMEIIEKIPVTETEQWDTKPTSKPKSAWRWNWKVTPKAVESQASDLEKDGSVKKEPRLVRLYAPIYCGLAVGWGLVAQYHENSRYYSAIHPKLNRDVDAALPHITIELPVFEKRLCRLTLDKEAHRLFSSIHEDGLQAIGEEQRQERMTFYANPNIGWVARPKHDSSPGGSKRAGRFKKASNTYYGLALSIKLERHLKTLEEAVERGEMEEVEGQSLEDKALELAIEETYEASGRKWRPWASNGKSLRIGEIILIVDADTIVPEDCLRDAARELAECPDVATIQHESDVMQVAFHYFENGIAHFTRRINESISIGCANGEGTTPSYVDGKKRIWSKSNVSEDFDMALRLQLRGYIIRGATYSKGSFKDGVSLILRAQSLAKVLVWMQRTCLQPVGRVVEKRPCCEISSHLCLVLEVPKIWRRFRMALVLSILMAAAIIVLSTTVNAVPVGWQVDAQHWAVVLPLAIIVGCHILFPIVPNPRLAIFSY</sequence>
<dbReference type="SUPFAM" id="SSF53448">
    <property type="entry name" value="Nucleotide-diphospho-sugar transferases"/>
    <property type="match status" value="1"/>
</dbReference>
<evidence type="ECO:0000256" key="1">
    <source>
        <dbReference type="SAM" id="Phobius"/>
    </source>
</evidence>
<dbReference type="InterPro" id="IPR057688">
    <property type="entry name" value="DUF7928"/>
</dbReference>
<dbReference type="Gene3D" id="3.90.550.10">
    <property type="entry name" value="Spore Coat Polysaccharide Biosynthesis Protein SpsA, Chain A"/>
    <property type="match status" value="1"/>
</dbReference>
<dbReference type="GO" id="GO:0016740">
    <property type="term" value="F:transferase activity"/>
    <property type="evidence" value="ECO:0007669"/>
    <property type="project" value="UniProtKB-KW"/>
</dbReference>
<accession>A0AAD4C983</accession>
<keyword evidence="4" id="KW-0808">Transferase</keyword>
<evidence type="ECO:0000313" key="5">
    <source>
        <dbReference type="Proteomes" id="UP001194468"/>
    </source>
</evidence>
<dbReference type="InterPro" id="IPR029044">
    <property type="entry name" value="Nucleotide-diphossugar_trans"/>
</dbReference>
<reference evidence="4" key="1">
    <citation type="submission" date="2019-10" db="EMBL/GenBank/DDBJ databases">
        <authorList>
            <consortium name="DOE Joint Genome Institute"/>
            <person name="Kuo A."/>
            <person name="Miyauchi S."/>
            <person name="Kiss E."/>
            <person name="Drula E."/>
            <person name="Kohler A."/>
            <person name="Sanchez-Garcia M."/>
            <person name="Andreopoulos B."/>
            <person name="Barry K.W."/>
            <person name="Bonito G."/>
            <person name="Buee M."/>
            <person name="Carver A."/>
            <person name="Chen C."/>
            <person name="Cichocki N."/>
            <person name="Clum A."/>
            <person name="Culley D."/>
            <person name="Crous P.W."/>
            <person name="Fauchery L."/>
            <person name="Girlanda M."/>
            <person name="Hayes R."/>
            <person name="Keri Z."/>
            <person name="LaButti K."/>
            <person name="Lipzen A."/>
            <person name="Lombard V."/>
            <person name="Magnuson J."/>
            <person name="Maillard F."/>
            <person name="Morin E."/>
            <person name="Murat C."/>
            <person name="Nolan M."/>
            <person name="Ohm R."/>
            <person name="Pangilinan J."/>
            <person name="Pereira M."/>
            <person name="Perotto S."/>
            <person name="Peter M."/>
            <person name="Riley R."/>
            <person name="Sitrit Y."/>
            <person name="Stielow B."/>
            <person name="Szollosi G."/>
            <person name="Zifcakova L."/>
            <person name="Stursova M."/>
            <person name="Spatafora J.W."/>
            <person name="Tedersoo L."/>
            <person name="Vaario L.-M."/>
            <person name="Yamada A."/>
            <person name="Yan M."/>
            <person name="Wang P."/>
            <person name="Xu J."/>
            <person name="Bruns T."/>
            <person name="Baldrian P."/>
            <person name="Vilgalys R."/>
            <person name="Henrissat B."/>
            <person name="Grigoriev I.V."/>
            <person name="Hibbett D."/>
            <person name="Nagy L.G."/>
            <person name="Martin F.M."/>
        </authorList>
    </citation>
    <scope>NUCLEOTIDE SEQUENCE</scope>
    <source>
        <strain evidence="4">BED1</strain>
    </source>
</reference>
<evidence type="ECO:0000313" key="4">
    <source>
        <dbReference type="EMBL" id="KAF8452283.1"/>
    </source>
</evidence>
<organism evidence="4 5">
    <name type="scientific">Boletus edulis BED1</name>
    <dbReference type="NCBI Taxonomy" id="1328754"/>
    <lineage>
        <taxon>Eukaryota</taxon>
        <taxon>Fungi</taxon>
        <taxon>Dikarya</taxon>
        <taxon>Basidiomycota</taxon>
        <taxon>Agaricomycotina</taxon>
        <taxon>Agaricomycetes</taxon>
        <taxon>Agaricomycetidae</taxon>
        <taxon>Boletales</taxon>
        <taxon>Boletineae</taxon>
        <taxon>Boletaceae</taxon>
        <taxon>Boletoideae</taxon>
        <taxon>Boletus</taxon>
    </lineage>
</organism>
<protein>
    <submittedName>
        <fullName evidence="4">Glycosyl transferase family group 2-domain-containing protein</fullName>
    </submittedName>
</protein>
<dbReference type="Proteomes" id="UP001194468">
    <property type="component" value="Unassembled WGS sequence"/>
</dbReference>
<dbReference type="Pfam" id="PF13632">
    <property type="entry name" value="Glyco_trans_2_3"/>
    <property type="match status" value="1"/>
</dbReference>
<evidence type="ECO:0000259" key="3">
    <source>
        <dbReference type="Pfam" id="PF25550"/>
    </source>
</evidence>
<comment type="caution">
    <text evidence="4">The sequence shown here is derived from an EMBL/GenBank/DDBJ whole genome shotgun (WGS) entry which is preliminary data.</text>
</comment>
<dbReference type="Pfam" id="PF25550">
    <property type="entry name" value="DUF7928"/>
    <property type="match status" value="1"/>
</dbReference>
<feature type="domain" description="DUF7928" evidence="3">
    <location>
        <begin position="39"/>
        <end position="119"/>
    </location>
</feature>
<reference evidence="4" key="2">
    <citation type="journal article" date="2020" name="Nat. Commun.">
        <title>Large-scale genome sequencing of mycorrhizal fungi provides insights into the early evolution of symbiotic traits.</title>
        <authorList>
            <person name="Miyauchi S."/>
            <person name="Kiss E."/>
            <person name="Kuo A."/>
            <person name="Drula E."/>
            <person name="Kohler A."/>
            <person name="Sanchez-Garcia M."/>
            <person name="Morin E."/>
            <person name="Andreopoulos B."/>
            <person name="Barry K.W."/>
            <person name="Bonito G."/>
            <person name="Buee M."/>
            <person name="Carver A."/>
            <person name="Chen C."/>
            <person name="Cichocki N."/>
            <person name="Clum A."/>
            <person name="Culley D."/>
            <person name="Crous P.W."/>
            <person name="Fauchery L."/>
            <person name="Girlanda M."/>
            <person name="Hayes R.D."/>
            <person name="Keri Z."/>
            <person name="LaButti K."/>
            <person name="Lipzen A."/>
            <person name="Lombard V."/>
            <person name="Magnuson J."/>
            <person name="Maillard F."/>
            <person name="Murat C."/>
            <person name="Nolan M."/>
            <person name="Ohm R.A."/>
            <person name="Pangilinan J."/>
            <person name="Pereira M.F."/>
            <person name="Perotto S."/>
            <person name="Peter M."/>
            <person name="Pfister S."/>
            <person name="Riley R."/>
            <person name="Sitrit Y."/>
            <person name="Stielow J.B."/>
            <person name="Szollosi G."/>
            <person name="Zifcakova L."/>
            <person name="Stursova M."/>
            <person name="Spatafora J.W."/>
            <person name="Tedersoo L."/>
            <person name="Vaario L.M."/>
            <person name="Yamada A."/>
            <person name="Yan M."/>
            <person name="Wang P."/>
            <person name="Xu J."/>
            <person name="Bruns T."/>
            <person name="Baldrian P."/>
            <person name="Vilgalys R."/>
            <person name="Dunand C."/>
            <person name="Henrissat B."/>
            <person name="Grigoriev I.V."/>
            <person name="Hibbett D."/>
            <person name="Nagy L.G."/>
            <person name="Martin F.M."/>
        </authorList>
    </citation>
    <scope>NUCLEOTIDE SEQUENCE</scope>
    <source>
        <strain evidence="4">BED1</strain>
    </source>
</reference>
<keyword evidence="1" id="KW-0812">Transmembrane</keyword>
<keyword evidence="1" id="KW-0472">Membrane</keyword>
<dbReference type="AlphaFoldDB" id="A0AAD4C983"/>
<gene>
    <name evidence="4" type="ORF">L210DRAFT_3638844</name>
</gene>
<dbReference type="PANTHER" id="PTHR35408">
    <property type="entry name" value="CHROMOSOME 15, WHOLE GENOME SHOTGUN SEQUENCE"/>
    <property type="match status" value="1"/>
</dbReference>
<name>A0AAD4C983_BOLED</name>
<proteinExistence type="predicted"/>
<keyword evidence="5" id="KW-1185">Reference proteome</keyword>
<feature type="transmembrane region" description="Helical" evidence="1">
    <location>
        <begin position="580"/>
        <end position="600"/>
    </location>
</feature>
<dbReference type="PANTHER" id="PTHR35408:SF3">
    <property type="entry name" value="GLYCOSYLTRANSFERASE 2-LIKE DOMAIN-CONTAINING PROTEIN"/>
    <property type="match status" value="1"/>
</dbReference>
<dbReference type="EMBL" id="WHUW01000001">
    <property type="protein sequence ID" value="KAF8452283.1"/>
    <property type="molecule type" value="Genomic_DNA"/>
</dbReference>
<dbReference type="InterPro" id="IPR001173">
    <property type="entry name" value="Glyco_trans_2-like"/>
</dbReference>
<evidence type="ECO:0000259" key="2">
    <source>
        <dbReference type="Pfam" id="PF13632"/>
    </source>
</evidence>
<feature type="domain" description="Glycosyltransferase 2-like" evidence="2">
    <location>
        <begin position="375"/>
        <end position="511"/>
    </location>
</feature>